<name>A3IYH4_9CHRO</name>
<protein>
    <submittedName>
        <fullName evidence="1">Uncharacterized protein</fullName>
    </submittedName>
</protein>
<gene>
    <name evidence="1" type="ORF">CY0110_26914</name>
</gene>
<dbReference type="Proteomes" id="UP000003781">
    <property type="component" value="Unassembled WGS sequence"/>
</dbReference>
<keyword evidence="2" id="KW-1185">Reference proteome</keyword>
<reference evidence="1 2" key="1">
    <citation type="submission" date="2007-03" db="EMBL/GenBank/DDBJ databases">
        <authorList>
            <person name="Stal L."/>
            <person name="Ferriera S."/>
            <person name="Johnson J."/>
            <person name="Kravitz S."/>
            <person name="Beeson K."/>
            <person name="Sutton G."/>
            <person name="Rogers Y.-H."/>
            <person name="Friedman R."/>
            <person name="Frazier M."/>
            <person name="Venter J.C."/>
        </authorList>
    </citation>
    <scope>NUCLEOTIDE SEQUENCE [LARGE SCALE GENOMIC DNA]</scope>
    <source>
        <strain evidence="1 2">CCY0110</strain>
    </source>
</reference>
<sequence length="39" mass="4581">MFKPPPPQMTVNCVDTYCKLYRDLFVEVKAYEALTDILQ</sequence>
<dbReference type="AlphaFoldDB" id="A3IYH4"/>
<evidence type="ECO:0000313" key="1">
    <source>
        <dbReference type="EMBL" id="EAZ88464.1"/>
    </source>
</evidence>
<organism evidence="1 2">
    <name type="scientific">Crocosphaera chwakensis CCY0110</name>
    <dbReference type="NCBI Taxonomy" id="391612"/>
    <lineage>
        <taxon>Bacteria</taxon>
        <taxon>Bacillati</taxon>
        <taxon>Cyanobacteriota</taxon>
        <taxon>Cyanophyceae</taxon>
        <taxon>Oscillatoriophycideae</taxon>
        <taxon>Chroococcales</taxon>
        <taxon>Aphanothecaceae</taxon>
        <taxon>Crocosphaera</taxon>
        <taxon>Crocosphaera chwakensis</taxon>
    </lineage>
</organism>
<comment type="caution">
    <text evidence="1">The sequence shown here is derived from an EMBL/GenBank/DDBJ whole genome shotgun (WGS) entry which is preliminary data.</text>
</comment>
<accession>A3IYH4</accession>
<dbReference type="EMBL" id="AAXW01000081">
    <property type="protein sequence ID" value="EAZ88464.1"/>
    <property type="molecule type" value="Genomic_DNA"/>
</dbReference>
<evidence type="ECO:0000313" key="2">
    <source>
        <dbReference type="Proteomes" id="UP000003781"/>
    </source>
</evidence>
<proteinExistence type="predicted"/>